<dbReference type="InterPro" id="IPR013783">
    <property type="entry name" value="Ig-like_fold"/>
</dbReference>
<reference evidence="4" key="2">
    <citation type="submission" date="2025-08" db="UniProtKB">
        <authorList>
            <consortium name="RefSeq"/>
        </authorList>
    </citation>
    <scope>IDENTIFICATION</scope>
    <source>
        <tissue evidence="4">Whole body</tissue>
    </source>
</reference>
<evidence type="ECO:0000313" key="4">
    <source>
        <dbReference type="RefSeq" id="XP_026491260.2"/>
    </source>
</evidence>
<feature type="chain" id="PRO_5045507399" evidence="1">
    <location>
        <begin position="18"/>
        <end position="256"/>
    </location>
</feature>
<protein>
    <submittedName>
        <fullName evidence="4">Uncharacterized protein LOC113397228</fullName>
    </submittedName>
</protein>
<dbReference type="PANTHER" id="PTHR21261:SF2">
    <property type="entry name" value="GH04238P-RELATED"/>
    <property type="match status" value="1"/>
</dbReference>
<sequence>MWQLSTIVFIILNISQCFVMNSPKIYKIVGPEILLYGSKEAVTLDCQFHTNETTDLTIKWYFNDTSHLVYRWKPPNKPQAFGIFKKQFDLSHVASNNPSSQYRALHIKNPTPFMSGKYICAVTNRFSEDRMTHSMTIYETEKKSNLILDRLKNNTIVNIIYKIEGVYPYPKLELFAANRLLNSTSKITKMDDSLYKGVASALIKTNTLDTTVEIIGRMEIPEANYVHIQREIFYRDPNPYKQNFEIHNGMNNFTIF</sequence>
<dbReference type="InterPro" id="IPR003599">
    <property type="entry name" value="Ig_sub"/>
</dbReference>
<dbReference type="InterPro" id="IPR013106">
    <property type="entry name" value="Ig_V-set"/>
</dbReference>
<gene>
    <name evidence="4" type="primary">LOC113397228</name>
</gene>
<evidence type="ECO:0000256" key="1">
    <source>
        <dbReference type="SAM" id="SignalP"/>
    </source>
</evidence>
<proteinExistence type="predicted"/>
<dbReference type="AlphaFoldDB" id="A0A8B8I2P2"/>
<feature type="domain" description="Ig-like" evidence="2">
    <location>
        <begin position="23"/>
        <end position="138"/>
    </location>
</feature>
<dbReference type="SUPFAM" id="SSF48726">
    <property type="entry name" value="Immunoglobulin"/>
    <property type="match status" value="1"/>
</dbReference>
<dbReference type="PANTHER" id="PTHR21261">
    <property type="entry name" value="BEAT PROTEIN"/>
    <property type="match status" value="1"/>
</dbReference>
<evidence type="ECO:0000313" key="3">
    <source>
        <dbReference type="Proteomes" id="UP001652626"/>
    </source>
</evidence>
<dbReference type="Gene3D" id="2.60.40.10">
    <property type="entry name" value="Immunoglobulins"/>
    <property type="match status" value="1"/>
</dbReference>
<evidence type="ECO:0000259" key="2">
    <source>
        <dbReference type="PROSITE" id="PS50835"/>
    </source>
</evidence>
<dbReference type="Pfam" id="PF07686">
    <property type="entry name" value="V-set"/>
    <property type="match status" value="1"/>
</dbReference>
<reference evidence="3" key="1">
    <citation type="submission" date="2025-05" db="UniProtKB">
        <authorList>
            <consortium name="RefSeq"/>
        </authorList>
    </citation>
    <scope>NUCLEOTIDE SEQUENCE [LARGE SCALE GENOMIC DNA]</scope>
</reference>
<dbReference type="PROSITE" id="PS50835">
    <property type="entry name" value="IG_LIKE"/>
    <property type="match status" value="1"/>
</dbReference>
<dbReference type="SMART" id="SM00409">
    <property type="entry name" value="IG"/>
    <property type="match status" value="1"/>
</dbReference>
<accession>A0A8B8I2P2</accession>
<dbReference type="Proteomes" id="UP001652626">
    <property type="component" value="Chromosome 3"/>
</dbReference>
<organism evidence="3 4">
    <name type="scientific">Vanessa tameamea</name>
    <name type="common">Kamehameha butterfly</name>
    <dbReference type="NCBI Taxonomy" id="334116"/>
    <lineage>
        <taxon>Eukaryota</taxon>
        <taxon>Metazoa</taxon>
        <taxon>Ecdysozoa</taxon>
        <taxon>Arthropoda</taxon>
        <taxon>Hexapoda</taxon>
        <taxon>Insecta</taxon>
        <taxon>Pterygota</taxon>
        <taxon>Neoptera</taxon>
        <taxon>Endopterygota</taxon>
        <taxon>Lepidoptera</taxon>
        <taxon>Glossata</taxon>
        <taxon>Ditrysia</taxon>
        <taxon>Papilionoidea</taxon>
        <taxon>Nymphalidae</taxon>
        <taxon>Nymphalinae</taxon>
        <taxon>Vanessa</taxon>
    </lineage>
</organism>
<keyword evidence="3" id="KW-1185">Reference proteome</keyword>
<dbReference type="InterPro" id="IPR007110">
    <property type="entry name" value="Ig-like_dom"/>
</dbReference>
<dbReference type="InterPro" id="IPR036179">
    <property type="entry name" value="Ig-like_dom_sf"/>
</dbReference>
<dbReference type="OrthoDB" id="6478865at2759"/>
<dbReference type="GeneID" id="113397228"/>
<keyword evidence="1" id="KW-0732">Signal</keyword>
<name>A0A8B8I2P2_VANTA</name>
<dbReference type="RefSeq" id="XP_026491260.2">
    <property type="nucleotide sequence ID" value="XM_026635475.2"/>
</dbReference>
<dbReference type="OMA" id="DVMCAVQ"/>
<feature type="signal peptide" evidence="1">
    <location>
        <begin position="1"/>
        <end position="17"/>
    </location>
</feature>